<name>A0A2P2PQ61_RHIMU</name>
<dbReference type="EMBL" id="GGEC01076379">
    <property type="protein sequence ID" value="MBX56863.1"/>
    <property type="molecule type" value="Transcribed_RNA"/>
</dbReference>
<accession>A0A2P2PQ61</accession>
<evidence type="ECO:0000313" key="1">
    <source>
        <dbReference type="EMBL" id="MBX56863.1"/>
    </source>
</evidence>
<protein>
    <submittedName>
        <fullName evidence="1">Uncharacterized protein</fullName>
    </submittedName>
</protein>
<reference evidence="1" key="1">
    <citation type="submission" date="2018-02" db="EMBL/GenBank/DDBJ databases">
        <title>Rhizophora mucronata_Transcriptome.</title>
        <authorList>
            <person name="Meera S.P."/>
            <person name="Sreeshan A."/>
            <person name="Augustine A."/>
        </authorList>
    </citation>
    <scope>NUCLEOTIDE SEQUENCE</scope>
    <source>
        <tissue evidence="1">Leaf</tissue>
    </source>
</reference>
<organism evidence="1">
    <name type="scientific">Rhizophora mucronata</name>
    <name type="common">Asiatic mangrove</name>
    <dbReference type="NCBI Taxonomy" id="61149"/>
    <lineage>
        <taxon>Eukaryota</taxon>
        <taxon>Viridiplantae</taxon>
        <taxon>Streptophyta</taxon>
        <taxon>Embryophyta</taxon>
        <taxon>Tracheophyta</taxon>
        <taxon>Spermatophyta</taxon>
        <taxon>Magnoliopsida</taxon>
        <taxon>eudicotyledons</taxon>
        <taxon>Gunneridae</taxon>
        <taxon>Pentapetalae</taxon>
        <taxon>rosids</taxon>
        <taxon>fabids</taxon>
        <taxon>Malpighiales</taxon>
        <taxon>Rhizophoraceae</taxon>
        <taxon>Rhizophora</taxon>
    </lineage>
</organism>
<sequence length="50" mass="5811">MTLLSILESFDGMNEPKGWQARINITQQISPRKRRHKCEICESCTSTKLM</sequence>
<dbReference type="AlphaFoldDB" id="A0A2P2PQ61"/>
<proteinExistence type="predicted"/>